<keyword evidence="1" id="KW-1133">Transmembrane helix</keyword>
<dbReference type="Proteomes" id="UP000253104">
    <property type="component" value="Chromosome mHSR5_B"/>
</dbReference>
<evidence type="ECO:0000256" key="1">
    <source>
        <dbReference type="SAM" id="Phobius"/>
    </source>
</evidence>
<sequence>MTRRAALARRARGVVSLEFVLMLPFLLMVLLGIIDTSLILCDKAIITNASREAARAGVVVRVPMLTATQITNVALNYTENGLISGGTARAPTVTVTQANGTTTGSALTVTVSYTYSGMVLGSMFSALTGPVTVTATSVMLYE</sequence>
<dbReference type="RefSeq" id="WP_114180297.1">
    <property type="nucleotide sequence ID" value="NZ_CP024903.1"/>
</dbReference>
<evidence type="ECO:0000313" key="3">
    <source>
        <dbReference type="EMBL" id="AXF23902.1"/>
    </source>
</evidence>
<reference evidence="3 4" key="1">
    <citation type="journal article" date="2018" name="ISME J.">
        <title>Involvement of Burkholderiaceae and sulfurous volatiles in disease-suppressive soils.</title>
        <authorList>
            <person name="Carrion V.J."/>
            <person name="Cordovez V."/>
            <person name="Tyc O."/>
            <person name="Etalo D.W."/>
            <person name="de Bruijn I."/>
            <person name="de Jager V.C."/>
            <person name="Medema M.H."/>
            <person name="Eberl L."/>
            <person name="Raaijmakers J.M."/>
        </authorList>
    </citation>
    <scope>NUCLEOTIDE SEQUENCE [LARGE SCALE GENOMIC DNA]</scope>
    <source>
        <strain evidence="4">mHSR5</strain>
    </source>
</reference>
<feature type="transmembrane region" description="Helical" evidence="1">
    <location>
        <begin position="12"/>
        <end position="34"/>
    </location>
</feature>
<evidence type="ECO:0000259" key="2">
    <source>
        <dbReference type="Pfam" id="PF07811"/>
    </source>
</evidence>
<evidence type="ECO:0000313" key="4">
    <source>
        <dbReference type="Proteomes" id="UP000253104"/>
    </source>
</evidence>
<keyword evidence="1" id="KW-0812">Transmembrane</keyword>
<feature type="domain" description="TadE-like" evidence="2">
    <location>
        <begin position="13"/>
        <end position="55"/>
    </location>
</feature>
<dbReference type="AlphaFoldDB" id="A0A2Z5N315"/>
<dbReference type="EMBL" id="CP024903">
    <property type="protein sequence ID" value="AXF23902.1"/>
    <property type="molecule type" value="Genomic_DNA"/>
</dbReference>
<name>A0A2Z5N315_BURPY</name>
<proteinExistence type="predicted"/>
<dbReference type="InterPro" id="IPR012495">
    <property type="entry name" value="TadE-like_dom"/>
</dbReference>
<organism evidence="3 4">
    <name type="scientific">Burkholderia pyrrocinia</name>
    <name type="common">Pseudomonas pyrrocinia</name>
    <dbReference type="NCBI Taxonomy" id="60550"/>
    <lineage>
        <taxon>Bacteria</taxon>
        <taxon>Pseudomonadati</taxon>
        <taxon>Pseudomonadota</taxon>
        <taxon>Betaproteobacteria</taxon>
        <taxon>Burkholderiales</taxon>
        <taxon>Burkholderiaceae</taxon>
        <taxon>Burkholderia</taxon>
        <taxon>Burkholderia cepacia complex</taxon>
    </lineage>
</organism>
<dbReference type="OrthoDB" id="6165442at2"/>
<gene>
    <name evidence="3" type="ORF">CUJ89_26395</name>
</gene>
<accession>A0A2Z5N315</accession>
<keyword evidence="1" id="KW-0472">Membrane</keyword>
<dbReference type="Pfam" id="PF07811">
    <property type="entry name" value="TadE"/>
    <property type="match status" value="1"/>
</dbReference>
<protein>
    <submittedName>
        <fullName evidence="3">Pilus assembly protein TadE</fullName>
    </submittedName>
</protein>